<keyword evidence="3 9" id="KW-0132">Cell division</keyword>
<comment type="function">
    <text evidence="9">Acts as a component of the essential kinetochore-associated NDC80 complex, which is required for chromosome segregation and spindle checkpoint activity.</text>
</comment>
<dbReference type="GO" id="GO:0051301">
    <property type="term" value="P:cell division"/>
    <property type="evidence" value="ECO:0007669"/>
    <property type="project" value="UniProtKB-UniRule"/>
</dbReference>
<comment type="similarity">
    <text evidence="1 9">Belongs to the SPC25 family.</text>
</comment>
<dbReference type="CDD" id="cd23784">
    <property type="entry name" value="RWD_Spc25"/>
    <property type="match status" value="1"/>
</dbReference>
<evidence type="ECO:0000313" key="13">
    <source>
        <dbReference type="RefSeq" id="XP_033532044.1"/>
    </source>
</evidence>
<evidence type="ECO:0000313" key="11">
    <source>
        <dbReference type="EMBL" id="KAF1810413.1"/>
    </source>
</evidence>
<feature type="domain" description="Chromosome segregation protein Spc25 C-terminal" evidence="10">
    <location>
        <begin position="185"/>
        <end position="254"/>
    </location>
</feature>
<keyword evidence="9" id="KW-0539">Nucleus</keyword>
<evidence type="ECO:0000256" key="2">
    <source>
        <dbReference type="ARBA" id="ARBA00022454"/>
    </source>
</evidence>
<keyword evidence="6" id="KW-0175">Coiled coil</keyword>
<evidence type="ECO:0000256" key="9">
    <source>
        <dbReference type="RuleBase" id="RU367150"/>
    </source>
</evidence>
<evidence type="ECO:0000256" key="1">
    <source>
        <dbReference type="ARBA" id="ARBA00006379"/>
    </source>
</evidence>
<dbReference type="GO" id="GO:0031262">
    <property type="term" value="C:Ndc80 complex"/>
    <property type="evidence" value="ECO:0007669"/>
    <property type="project" value="InterPro"/>
</dbReference>
<dbReference type="InterPro" id="IPR045143">
    <property type="entry name" value="Spc25"/>
</dbReference>
<keyword evidence="8 9" id="KW-0137">Centromere</keyword>
<comment type="subcellular location">
    <subcellularLocation>
        <location evidence="9">Nucleus</location>
    </subcellularLocation>
    <subcellularLocation>
        <location evidence="9">Chromosome</location>
        <location evidence="9">Centromere</location>
        <location evidence="9">Kinetochore</location>
    </subcellularLocation>
</comment>
<dbReference type="Gene3D" id="3.30.457.50">
    <property type="entry name" value="Chromosome segregation protein Spc25"/>
    <property type="match status" value="1"/>
</dbReference>
<keyword evidence="5 9" id="KW-0995">Kinetochore</keyword>
<comment type="subunit">
    <text evidence="9">Component of the NDC80 complex.</text>
</comment>
<evidence type="ECO:0000256" key="6">
    <source>
        <dbReference type="ARBA" id="ARBA00023054"/>
    </source>
</evidence>
<evidence type="ECO:0000256" key="7">
    <source>
        <dbReference type="ARBA" id="ARBA00023306"/>
    </source>
</evidence>
<accession>A0A6G1FXA3</accession>
<dbReference type="PANTHER" id="PTHR14281">
    <property type="entry name" value="KINETOCHORE PROTEIN SPC25-RELATED"/>
    <property type="match status" value="1"/>
</dbReference>
<dbReference type="Proteomes" id="UP000504638">
    <property type="component" value="Unplaced"/>
</dbReference>
<proteinExistence type="inferred from homology"/>
<reference evidence="11 13" key="1">
    <citation type="submission" date="2020-01" db="EMBL/GenBank/DDBJ databases">
        <authorList>
            <consortium name="DOE Joint Genome Institute"/>
            <person name="Haridas S."/>
            <person name="Albert R."/>
            <person name="Binder M."/>
            <person name="Bloem J."/>
            <person name="Labutti K."/>
            <person name="Salamov A."/>
            <person name="Andreopoulos B."/>
            <person name="Baker S.E."/>
            <person name="Barry K."/>
            <person name="Bills G."/>
            <person name="Bluhm B.H."/>
            <person name="Cannon C."/>
            <person name="Castanera R."/>
            <person name="Culley D.E."/>
            <person name="Daum C."/>
            <person name="Ezra D."/>
            <person name="Gonzalez J.B."/>
            <person name="Henrissat B."/>
            <person name="Kuo A."/>
            <person name="Liang C."/>
            <person name="Lipzen A."/>
            <person name="Lutzoni F."/>
            <person name="Magnuson J."/>
            <person name="Mondo S."/>
            <person name="Nolan M."/>
            <person name="Ohm R."/>
            <person name="Pangilinan J."/>
            <person name="Park H.-J."/>
            <person name="Ramirez L."/>
            <person name="Alfaro M."/>
            <person name="Sun H."/>
            <person name="Tritt A."/>
            <person name="Yoshinaga Y."/>
            <person name="Zwiers L.-H."/>
            <person name="Turgeon B.G."/>
            <person name="Goodwin S.B."/>
            <person name="Spatafora J.W."/>
            <person name="Crous P.W."/>
            <person name="Grigoriev I.V."/>
        </authorList>
    </citation>
    <scope>NUCLEOTIDE SEQUENCE</scope>
    <source>
        <strain evidence="11 13">CBS 781.70</strain>
    </source>
</reference>
<dbReference type="PANTHER" id="PTHR14281:SF0">
    <property type="entry name" value="KINETOCHORE PROTEIN SPC25"/>
    <property type="match status" value="1"/>
</dbReference>
<dbReference type="OrthoDB" id="4056921at2759"/>
<evidence type="ECO:0000256" key="3">
    <source>
        <dbReference type="ARBA" id="ARBA00022618"/>
    </source>
</evidence>
<dbReference type="InterPro" id="IPR013255">
    <property type="entry name" value="Spc25_C"/>
</dbReference>
<keyword evidence="2 9" id="KW-0158">Chromosome</keyword>
<organism evidence="11">
    <name type="scientific">Eremomyces bilateralis CBS 781.70</name>
    <dbReference type="NCBI Taxonomy" id="1392243"/>
    <lineage>
        <taxon>Eukaryota</taxon>
        <taxon>Fungi</taxon>
        <taxon>Dikarya</taxon>
        <taxon>Ascomycota</taxon>
        <taxon>Pezizomycotina</taxon>
        <taxon>Dothideomycetes</taxon>
        <taxon>Dothideomycetes incertae sedis</taxon>
        <taxon>Eremomycetales</taxon>
        <taxon>Eremomycetaceae</taxon>
        <taxon>Eremomyces</taxon>
    </lineage>
</organism>
<name>A0A6G1FXA3_9PEZI</name>
<evidence type="ECO:0000313" key="12">
    <source>
        <dbReference type="Proteomes" id="UP000504638"/>
    </source>
</evidence>
<protein>
    <recommendedName>
        <fullName evidence="9">Kinetochore protein SPC25</fullName>
    </recommendedName>
</protein>
<dbReference type="GO" id="GO:0007059">
    <property type="term" value="P:chromosome segregation"/>
    <property type="evidence" value="ECO:0007669"/>
    <property type="project" value="InterPro"/>
</dbReference>
<evidence type="ECO:0000256" key="8">
    <source>
        <dbReference type="ARBA" id="ARBA00023328"/>
    </source>
</evidence>
<evidence type="ECO:0000259" key="10">
    <source>
        <dbReference type="Pfam" id="PF08234"/>
    </source>
</evidence>
<dbReference type="EMBL" id="ML975166">
    <property type="protein sequence ID" value="KAF1810413.1"/>
    <property type="molecule type" value="Genomic_DNA"/>
</dbReference>
<keyword evidence="4 9" id="KW-0498">Mitosis</keyword>
<dbReference type="GO" id="GO:0005634">
    <property type="term" value="C:nucleus"/>
    <property type="evidence" value="ECO:0007669"/>
    <property type="project" value="UniProtKB-SubCell"/>
</dbReference>
<dbReference type="GeneID" id="54422540"/>
<dbReference type="Pfam" id="PF08234">
    <property type="entry name" value="Spindle_Spc25"/>
    <property type="match status" value="1"/>
</dbReference>
<evidence type="ECO:0000256" key="4">
    <source>
        <dbReference type="ARBA" id="ARBA00022776"/>
    </source>
</evidence>
<gene>
    <name evidence="11 13" type="ORF">P152DRAFT_483877</name>
</gene>
<evidence type="ECO:0000256" key="5">
    <source>
        <dbReference type="ARBA" id="ARBA00022838"/>
    </source>
</evidence>
<dbReference type="AlphaFoldDB" id="A0A6G1FXA3"/>
<keyword evidence="7 9" id="KW-0131">Cell cycle</keyword>
<sequence>MAAAVFDPASSTSAFRASRSTSNAISMADNLPSVDFKFDELRERMARFTVRFDDFIERGRKRVLEERNQFRMNVAEMQEDHRIKNRDVEILQLKTTSHVQSVAKESQETNEMHSAITSLTTQRDEHATHRDALLAHISSVQATIASRKAAQQAHARHLSQQARFNVPELDFWENNLCMRIEGAGAVDRLKFVFTHVCETDWEREAWFELGTGSRDYQVFSARPKLEREDIERCVEKLNESRDLAPFLKGMRELFIRVMK</sequence>
<dbReference type="FunFam" id="3.30.457.50:FF:000001">
    <property type="entry name" value="Probable kinetochore protein spc25"/>
    <property type="match status" value="1"/>
</dbReference>
<keyword evidence="12" id="KW-1185">Reference proteome</keyword>
<reference evidence="13" key="3">
    <citation type="submission" date="2025-04" db="UniProtKB">
        <authorList>
            <consortium name="RefSeq"/>
        </authorList>
    </citation>
    <scope>IDENTIFICATION</scope>
    <source>
        <strain evidence="13">CBS 781.70</strain>
    </source>
</reference>
<reference evidence="13" key="2">
    <citation type="submission" date="2020-04" db="EMBL/GenBank/DDBJ databases">
        <authorList>
            <consortium name="NCBI Genome Project"/>
        </authorList>
    </citation>
    <scope>NUCLEOTIDE SEQUENCE</scope>
    <source>
        <strain evidence="13">CBS 781.70</strain>
    </source>
</reference>
<dbReference type="RefSeq" id="XP_033532044.1">
    <property type="nucleotide sequence ID" value="XM_033681970.1"/>
</dbReference>